<dbReference type="PANTHER" id="PTHR48079:SF6">
    <property type="entry name" value="NAD(P)-BINDING DOMAIN-CONTAINING PROTEIN-RELATED"/>
    <property type="match status" value="1"/>
</dbReference>
<gene>
    <name evidence="2" type="ORF">ACFQ1R_12605</name>
</gene>
<dbReference type="Proteomes" id="UP001597061">
    <property type="component" value="Unassembled WGS sequence"/>
</dbReference>
<comment type="caution">
    <text evidence="2">The sequence shown here is derived from an EMBL/GenBank/DDBJ whole genome shotgun (WGS) entry which is preliminary data.</text>
</comment>
<dbReference type="InterPro" id="IPR051783">
    <property type="entry name" value="NAD(P)-dependent_oxidoreduct"/>
</dbReference>
<feature type="domain" description="NmrA-like" evidence="1">
    <location>
        <begin position="2"/>
        <end position="223"/>
    </location>
</feature>
<evidence type="ECO:0000313" key="3">
    <source>
        <dbReference type="Proteomes" id="UP001597061"/>
    </source>
</evidence>
<dbReference type="Gene3D" id="3.40.50.720">
    <property type="entry name" value="NAD(P)-binding Rossmann-like Domain"/>
    <property type="match status" value="1"/>
</dbReference>
<dbReference type="Pfam" id="PF05368">
    <property type="entry name" value="NmrA"/>
    <property type="match status" value="1"/>
</dbReference>
<dbReference type="RefSeq" id="WP_379926593.1">
    <property type="nucleotide sequence ID" value="NZ_JBHTJI010000022.1"/>
</dbReference>
<proteinExistence type="predicted"/>
<keyword evidence="3" id="KW-1185">Reference proteome</keyword>
<reference evidence="3" key="1">
    <citation type="journal article" date="2019" name="Int. J. Syst. Evol. Microbiol.">
        <title>The Global Catalogue of Microorganisms (GCM) 10K type strain sequencing project: providing services to taxonomists for standard genome sequencing and annotation.</title>
        <authorList>
            <consortium name="The Broad Institute Genomics Platform"/>
            <consortium name="The Broad Institute Genome Sequencing Center for Infectious Disease"/>
            <person name="Wu L."/>
            <person name="Ma J."/>
        </authorList>
    </citation>
    <scope>NUCLEOTIDE SEQUENCE [LARGE SCALE GENOMIC DNA]</scope>
    <source>
        <strain evidence="3">CCUG 62414</strain>
    </source>
</reference>
<evidence type="ECO:0000313" key="2">
    <source>
        <dbReference type="EMBL" id="MFD0990941.1"/>
    </source>
</evidence>
<dbReference type="InterPro" id="IPR021295">
    <property type="entry name" value="DUF2867"/>
</dbReference>
<evidence type="ECO:0000259" key="1">
    <source>
        <dbReference type="Pfam" id="PF05368"/>
    </source>
</evidence>
<dbReference type="InterPro" id="IPR008030">
    <property type="entry name" value="NmrA-like"/>
</dbReference>
<organism evidence="2 3">
    <name type="scientific">Mariniflexile jejuense</name>
    <dbReference type="NCBI Taxonomy" id="1173582"/>
    <lineage>
        <taxon>Bacteria</taxon>
        <taxon>Pseudomonadati</taxon>
        <taxon>Bacteroidota</taxon>
        <taxon>Flavobacteriia</taxon>
        <taxon>Flavobacteriales</taxon>
        <taxon>Flavobacteriaceae</taxon>
        <taxon>Mariniflexile</taxon>
    </lineage>
</organism>
<protein>
    <submittedName>
        <fullName evidence="2">SDR family oxidoreductase</fullName>
    </submittedName>
</protein>
<name>A0ABW3JLG7_9FLAO</name>
<dbReference type="Pfam" id="PF11066">
    <property type="entry name" value="DUF2867"/>
    <property type="match status" value="1"/>
</dbReference>
<dbReference type="EMBL" id="JBHTJI010000022">
    <property type="protein sequence ID" value="MFD0990941.1"/>
    <property type="molecule type" value="Genomic_DNA"/>
</dbReference>
<dbReference type="InterPro" id="IPR036291">
    <property type="entry name" value="NAD(P)-bd_dom_sf"/>
</dbReference>
<sequence>MKILITGATGYIGKRLIPILINEGHHVVCAVRDALRADKTYLDDEHISIVEADFLKPETLNSIPKDIDVAYYLIHSMSNTSRDFEILEAKCAENFKTYFDDSKLKQTIYLSGITNEENLSKHLQSRKNVEELLVSNTYALTVFKAGIIVGSGSSSFEIIRDLVEKLPVMVAPKWLNTKTQPLAVRDVLAFLSKAKTNQELYNKSFDIFGPEILTYKQMLLEFAKIRGLKRYILTVPVMTPKLSSYWLYFVTSTSYKLASTLVDSMGVEIVGKKSDINTILNIEPITYNEAVSLAFEKIEQNSIISSWKDSMVSSGRLNTNFHKYINVPKYGCFKDFKQRNILDETKTINKIWSIGGTTGWYYGNFLWKLRGYLDKLVGGIGLRRGRTHISELNTGDALDFWRVIFSDKKEKKLLLYAEMKLPGEAWLEFKIEDGILKQTATFRPRGLWGRIYWYSVLPFHGFIFNGMINKLVSI</sequence>
<accession>A0ABW3JLG7</accession>
<dbReference type="SUPFAM" id="SSF51735">
    <property type="entry name" value="NAD(P)-binding Rossmann-fold domains"/>
    <property type="match status" value="1"/>
</dbReference>
<dbReference type="PANTHER" id="PTHR48079">
    <property type="entry name" value="PROTEIN YEEZ"/>
    <property type="match status" value="1"/>
</dbReference>